<name>A0AAD3UNN8_KLEOX</name>
<gene>
    <name evidence="2" type="ORF">F6W21_22835</name>
</gene>
<reference evidence="2" key="1">
    <citation type="journal article" date="2018" name="Genome Biol.">
        <title>SKESA: strategic k-mer extension for scrupulous assemblies.</title>
        <authorList>
            <person name="Souvorov A."/>
            <person name="Agarwala R."/>
            <person name="Lipman D.J."/>
        </authorList>
    </citation>
    <scope>NUCLEOTIDE SEQUENCE</scope>
    <source>
        <strain evidence="2">AUSMDU00005748</strain>
    </source>
</reference>
<evidence type="ECO:0000313" key="2">
    <source>
        <dbReference type="EMBL" id="HAU4359167.1"/>
    </source>
</evidence>
<evidence type="ECO:0000313" key="3">
    <source>
        <dbReference type="Proteomes" id="UP000868497"/>
    </source>
</evidence>
<dbReference type="EMBL" id="DACXIC010000036">
    <property type="protein sequence ID" value="HAU4359167.1"/>
    <property type="molecule type" value="Genomic_DNA"/>
</dbReference>
<dbReference type="AlphaFoldDB" id="A0AAD3UNN8"/>
<feature type="region of interest" description="Disordered" evidence="1">
    <location>
        <begin position="1"/>
        <end position="23"/>
    </location>
</feature>
<accession>A0AAD3UNN8</accession>
<proteinExistence type="predicted"/>
<sequence>MRKRRRRSFSATRTPSASGSFCRAAGNLQRPISPVALRLPGLRVSSRLRGGSPGKAFTPRPGISGLGVGGWQIG</sequence>
<organism evidence="2 3">
    <name type="scientific">Klebsiella oxytoca</name>
    <dbReference type="NCBI Taxonomy" id="571"/>
    <lineage>
        <taxon>Bacteria</taxon>
        <taxon>Pseudomonadati</taxon>
        <taxon>Pseudomonadota</taxon>
        <taxon>Gammaproteobacteria</taxon>
        <taxon>Enterobacterales</taxon>
        <taxon>Enterobacteriaceae</taxon>
        <taxon>Klebsiella/Raoultella group</taxon>
        <taxon>Klebsiella</taxon>
    </lineage>
</organism>
<feature type="compositionally biased region" description="Low complexity" evidence="1">
    <location>
        <begin position="9"/>
        <end position="18"/>
    </location>
</feature>
<dbReference type="Proteomes" id="UP000868497">
    <property type="component" value="Unassembled WGS sequence"/>
</dbReference>
<comment type="caution">
    <text evidence="2">The sequence shown here is derived from an EMBL/GenBank/DDBJ whole genome shotgun (WGS) entry which is preliminary data.</text>
</comment>
<reference evidence="2" key="2">
    <citation type="submission" date="2019-09" db="EMBL/GenBank/DDBJ databases">
        <authorList>
            <consortium name="NCBI Pathogen Detection Project"/>
        </authorList>
    </citation>
    <scope>NUCLEOTIDE SEQUENCE</scope>
    <source>
        <strain evidence="2">AUSMDU00005748</strain>
    </source>
</reference>
<protein>
    <submittedName>
        <fullName evidence="2">Uncharacterized protein</fullName>
    </submittedName>
</protein>
<evidence type="ECO:0000256" key="1">
    <source>
        <dbReference type="SAM" id="MobiDB-lite"/>
    </source>
</evidence>